<accession>A0ABU6R2B5</accession>
<name>A0ABU6R2B5_9FABA</name>
<gene>
    <name evidence="2" type="ORF">PIB30_003256</name>
</gene>
<feature type="region of interest" description="Disordered" evidence="1">
    <location>
        <begin position="1"/>
        <end position="24"/>
    </location>
</feature>
<evidence type="ECO:0000313" key="2">
    <source>
        <dbReference type="EMBL" id="MED6118510.1"/>
    </source>
</evidence>
<sequence length="114" mass="13075">MCFDPATEVEAELEGVAAEEEEGSKETLYRINRDPLGEWDRNEEVSLTESVGGEDRDVTDLAWNTELVNQGERLFRRYLVKRKTRMKLVKPEQSGIEVGFPLKAVTRKTFLRGL</sequence>
<reference evidence="2 3" key="1">
    <citation type="journal article" date="2023" name="Plants (Basel)">
        <title>Bridging the Gap: Combining Genomics and Transcriptomics Approaches to Understand Stylosanthes scabra, an Orphan Legume from the Brazilian Caatinga.</title>
        <authorList>
            <person name="Ferreira-Neto J.R.C."/>
            <person name="da Silva M.D."/>
            <person name="Binneck E."/>
            <person name="de Melo N.F."/>
            <person name="da Silva R.H."/>
            <person name="de Melo A.L.T.M."/>
            <person name="Pandolfi V."/>
            <person name="Bustamante F.O."/>
            <person name="Brasileiro-Vidal A.C."/>
            <person name="Benko-Iseppon A.M."/>
        </authorList>
    </citation>
    <scope>NUCLEOTIDE SEQUENCE [LARGE SCALE GENOMIC DNA]</scope>
    <source>
        <tissue evidence="2">Leaves</tissue>
    </source>
</reference>
<feature type="compositionally biased region" description="Acidic residues" evidence="1">
    <location>
        <begin position="7"/>
        <end position="23"/>
    </location>
</feature>
<dbReference type="EMBL" id="JASCZI010030214">
    <property type="protein sequence ID" value="MED6118510.1"/>
    <property type="molecule type" value="Genomic_DNA"/>
</dbReference>
<evidence type="ECO:0000313" key="3">
    <source>
        <dbReference type="Proteomes" id="UP001341840"/>
    </source>
</evidence>
<proteinExistence type="predicted"/>
<protein>
    <submittedName>
        <fullName evidence="2">Uncharacterized protein</fullName>
    </submittedName>
</protein>
<comment type="caution">
    <text evidence="2">The sequence shown here is derived from an EMBL/GenBank/DDBJ whole genome shotgun (WGS) entry which is preliminary data.</text>
</comment>
<keyword evidence="3" id="KW-1185">Reference proteome</keyword>
<dbReference type="Proteomes" id="UP001341840">
    <property type="component" value="Unassembled WGS sequence"/>
</dbReference>
<evidence type="ECO:0000256" key="1">
    <source>
        <dbReference type="SAM" id="MobiDB-lite"/>
    </source>
</evidence>
<organism evidence="2 3">
    <name type="scientific">Stylosanthes scabra</name>
    <dbReference type="NCBI Taxonomy" id="79078"/>
    <lineage>
        <taxon>Eukaryota</taxon>
        <taxon>Viridiplantae</taxon>
        <taxon>Streptophyta</taxon>
        <taxon>Embryophyta</taxon>
        <taxon>Tracheophyta</taxon>
        <taxon>Spermatophyta</taxon>
        <taxon>Magnoliopsida</taxon>
        <taxon>eudicotyledons</taxon>
        <taxon>Gunneridae</taxon>
        <taxon>Pentapetalae</taxon>
        <taxon>rosids</taxon>
        <taxon>fabids</taxon>
        <taxon>Fabales</taxon>
        <taxon>Fabaceae</taxon>
        <taxon>Papilionoideae</taxon>
        <taxon>50 kb inversion clade</taxon>
        <taxon>dalbergioids sensu lato</taxon>
        <taxon>Dalbergieae</taxon>
        <taxon>Pterocarpus clade</taxon>
        <taxon>Stylosanthes</taxon>
    </lineage>
</organism>